<evidence type="ECO:0000313" key="1">
    <source>
        <dbReference type="EMBL" id="EFH82226.1"/>
    </source>
</evidence>
<organism evidence="1 2">
    <name type="scientific">Ktedonobacter racemifer DSM 44963</name>
    <dbReference type="NCBI Taxonomy" id="485913"/>
    <lineage>
        <taxon>Bacteria</taxon>
        <taxon>Bacillati</taxon>
        <taxon>Chloroflexota</taxon>
        <taxon>Ktedonobacteria</taxon>
        <taxon>Ktedonobacterales</taxon>
        <taxon>Ktedonobacteraceae</taxon>
        <taxon>Ktedonobacter</taxon>
    </lineage>
</organism>
<evidence type="ECO:0008006" key="3">
    <source>
        <dbReference type="Google" id="ProtNLM"/>
    </source>
</evidence>
<sequence>MKWCVNMLQNNQRTFSPQKPEFMLPPIDSFTPKSLYNNFGRADSGVVRDMPASSNSSAATTDTALPFSPSLFQIIETLIDDLAVFNEEGFLLWANMAFHDLLR</sequence>
<name>D6U086_KTERA</name>
<dbReference type="EMBL" id="ADVG01000004">
    <property type="protein sequence ID" value="EFH82226.1"/>
    <property type="molecule type" value="Genomic_DNA"/>
</dbReference>
<gene>
    <name evidence="1" type="ORF">Krac_3015</name>
</gene>
<dbReference type="AlphaFoldDB" id="D6U086"/>
<comment type="caution">
    <text evidence="1">The sequence shown here is derived from an EMBL/GenBank/DDBJ whole genome shotgun (WGS) entry which is preliminary data.</text>
</comment>
<accession>D6U086</accession>
<dbReference type="Proteomes" id="UP000004508">
    <property type="component" value="Unassembled WGS sequence"/>
</dbReference>
<proteinExistence type="predicted"/>
<protein>
    <recommendedName>
        <fullName evidence="3">PAS domain-containing protein</fullName>
    </recommendedName>
</protein>
<keyword evidence="2" id="KW-1185">Reference proteome</keyword>
<evidence type="ECO:0000313" key="2">
    <source>
        <dbReference type="Proteomes" id="UP000004508"/>
    </source>
</evidence>
<dbReference type="InParanoid" id="D6U086"/>
<reference evidence="1 2" key="1">
    <citation type="journal article" date="2011" name="Stand. Genomic Sci.">
        <title>Non-contiguous finished genome sequence and contextual data of the filamentous soil bacterium Ktedonobacter racemifer type strain (SOSP1-21).</title>
        <authorList>
            <person name="Chang Y.J."/>
            <person name="Land M."/>
            <person name="Hauser L."/>
            <person name="Chertkov O."/>
            <person name="Del Rio T.G."/>
            <person name="Nolan M."/>
            <person name="Copeland A."/>
            <person name="Tice H."/>
            <person name="Cheng J.F."/>
            <person name="Lucas S."/>
            <person name="Han C."/>
            <person name="Goodwin L."/>
            <person name="Pitluck S."/>
            <person name="Ivanova N."/>
            <person name="Ovchinikova G."/>
            <person name="Pati A."/>
            <person name="Chen A."/>
            <person name="Palaniappan K."/>
            <person name="Mavromatis K."/>
            <person name="Liolios K."/>
            <person name="Brettin T."/>
            <person name="Fiebig A."/>
            <person name="Rohde M."/>
            <person name="Abt B."/>
            <person name="Goker M."/>
            <person name="Detter J.C."/>
            <person name="Woyke T."/>
            <person name="Bristow J."/>
            <person name="Eisen J.A."/>
            <person name="Markowitz V."/>
            <person name="Hugenholtz P."/>
            <person name="Kyrpides N.C."/>
            <person name="Klenk H.P."/>
            <person name="Lapidus A."/>
        </authorList>
    </citation>
    <scope>NUCLEOTIDE SEQUENCE [LARGE SCALE GENOMIC DNA]</scope>
    <source>
        <strain evidence="2">DSM 44963</strain>
    </source>
</reference>